<dbReference type="PANTHER" id="PTHR47861:SF4">
    <property type="entry name" value="FKBP-TYPE 16 KDA PEPTIDYL-PROLYL CIS-TRANS ISOMERASE"/>
    <property type="match status" value="1"/>
</dbReference>
<sequence>MSGELSCVHEQARVYAHMTLMLDDGSVADSSRANGKPALIELGNESVSAALEQQLLGMKVGDKKTFKLAANDAFGESNPNLIQFMDIQNFPQDIDVSEGAVLAFEQPSGEPMPGIIREVQGHSVKVDFNHPLAGHTVTFEIEVLSIDNPPQTH</sequence>
<protein>
    <recommendedName>
        <fullName evidence="6">Peptidyl-prolyl cis-trans isomerase</fullName>
        <ecNumber evidence="6">5.2.1.8</ecNumber>
    </recommendedName>
</protein>
<evidence type="ECO:0000256" key="6">
    <source>
        <dbReference type="RuleBase" id="RU003915"/>
    </source>
</evidence>
<dbReference type="NCBIfam" id="NF011676">
    <property type="entry name" value="PRK15095.1"/>
    <property type="match status" value="1"/>
</dbReference>
<dbReference type="Proteomes" id="UP001239782">
    <property type="component" value="Chromosome"/>
</dbReference>
<evidence type="ECO:0000256" key="4">
    <source>
        <dbReference type="ARBA" id="ARBA00023235"/>
    </source>
</evidence>
<feature type="domain" description="PPIase FKBP-type" evidence="7">
    <location>
        <begin position="11"/>
        <end position="105"/>
    </location>
</feature>
<evidence type="ECO:0000256" key="2">
    <source>
        <dbReference type="ARBA" id="ARBA00006577"/>
    </source>
</evidence>
<keyword evidence="9" id="KW-1185">Reference proteome</keyword>
<dbReference type="PANTHER" id="PTHR47861">
    <property type="entry name" value="FKBP-TYPE PEPTIDYL-PROLYL CIS-TRANS ISOMERASE SLYD"/>
    <property type="match status" value="1"/>
</dbReference>
<evidence type="ECO:0000259" key="7">
    <source>
        <dbReference type="PROSITE" id="PS50059"/>
    </source>
</evidence>
<keyword evidence="3 5" id="KW-0697">Rotamase</keyword>
<dbReference type="InterPro" id="IPR001179">
    <property type="entry name" value="PPIase_FKBP_dom"/>
</dbReference>
<evidence type="ECO:0000313" key="8">
    <source>
        <dbReference type="EMBL" id="WMS87569.1"/>
    </source>
</evidence>
<keyword evidence="4 5" id="KW-0413">Isomerase</keyword>
<organism evidence="8 9">
    <name type="scientific">Pleionea litopenaei</name>
    <dbReference type="NCBI Taxonomy" id="3070815"/>
    <lineage>
        <taxon>Bacteria</taxon>
        <taxon>Pseudomonadati</taxon>
        <taxon>Pseudomonadota</taxon>
        <taxon>Gammaproteobacteria</taxon>
        <taxon>Oceanospirillales</taxon>
        <taxon>Pleioneaceae</taxon>
        <taxon>Pleionea</taxon>
    </lineage>
</organism>
<dbReference type="GO" id="GO:0003755">
    <property type="term" value="F:peptidyl-prolyl cis-trans isomerase activity"/>
    <property type="evidence" value="ECO:0007669"/>
    <property type="project" value="UniProtKB-UniRule"/>
</dbReference>
<dbReference type="InterPro" id="IPR046357">
    <property type="entry name" value="PPIase_dom_sf"/>
</dbReference>
<evidence type="ECO:0000313" key="9">
    <source>
        <dbReference type="Proteomes" id="UP001239782"/>
    </source>
</evidence>
<dbReference type="SUPFAM" id="SSF54534">
    <property type="entry name" value="FKBP-like"/>
    <property type="match status" value="1"/>
</dbReference>
<evidence type="ECO:0000256" key="3">
    <source>
        <dbReference type="ARBA" id="ARBA00023110"/>
    </source>
</evidence>
<evidence type="ECO:0000256" key="1">
    <source>
        <dbReference type="ARBA" id="ARBA00000971"/>
    </source>
</evidence>
<dbReference type="Gene3D" id="2.40.10.330">
    <property type="match status" value="1"/>
</dbReference>
<dbReference type="AlphaFoldDB" id="A0AA51RU84"/>
<reference evidence="8 9" key="1">
    <citation type="submission" date="2023-08" db="EMBL/GenBank/DDBJ databases">
        <title>Pleionea litopenaei sp. nov., isolated from stomach of juvenile Litopenaeus vannamei.</title>
        <authorList>
            <person name="Rho A.M."/>
            <person name="Hwang C.Y."/>
        </authorList>
    </citation>
    <scope>NUCLEOTIDE SEQUENCE [LARGE SCALE GENOMIC DNA]</scope>
    <source>
        <strain evidence="8 9">HL-JVS1</strain>
    </source>
</reference>
<dbReference type="PROSITE" id="PS50059">
    <property type="entry name" value="FKBP_PPIASE"/>
    <property type="match status" value="1"/>
</dbReference>
<evidence type="ECO:0000256" key="5">
    <source>
        <dbReference type="PROSITE-ProRule" id="PRU00277"/>
    </source>
</evidence>
<dbReference type="EC" id="5.2.1.8" evidence="6"/>
<dbReference type="Gene3D" id="3.10.50.40">
    <property type="match status" value="1"/>
</dbReference>
<dbReference type="InterPro" id="IPR048261">
    <property type="entry name" value="SlpA/SlyD-like_ins_sf"/>
</dbReference>
<dbReference type="EMBL" id="CP133548">
    <property type="protein sequence ID" value="WMS87569.1"/>
    <property type="molecule type" value="Genomic_DNA"/>
</dbReference>
<dbReference type="RefSeq" id="WP_309202710.1">
    <property type="nucleotide sequence ID" value="NZ_CP133548.1"/>
</dbReference>
<accession>A0AA51RU84</accession>
<gene>
    <name evidence="8" type="primary">fkpB</name>
    <name evidence="8" type="ORF">Q9312_01270</name>
</gene>
<name>A0AA51RU84_9GAMM</name>
<proteinExistence type="inferred from homology"/>
<comment type="similarity">
    <text evidence="2 6">Belongs to the FKBP-type PPIase family.</text>
</comment>
<comment type="catalytic activity">
    <reaction evidence="1 5 6">
        <text>[protein]-peptidylproline (omega=180) = [protein]-peptidylproline (omega=0)</text>
        <dbReference type="Rhea" id="RHEA:16237"/>
        <dbReference type="Rhea" id="RHEA-COMP:10747"/>
        <dbReference type="Rhea" id="RHEA-COMP:10748"/>
        <dbReference type="ChEBI" id="CHEBI:83833"/>
        <dbReference type="ChEBI" id="CHEBI:83834"/>
        <dbReference type="EC" id="5.2.1.8"/>
    </reaction>
</comment>
<dbReference type="Pfam" id="PF00254">
    <property type="entry name" value="FKBP_C"/>
    <property type="match status" value="1"/>
</dbReference>
<dbReference type="KEGG" id="plei:Q9312_01270"/>